<name>A0A1J9QFH6_9EURO</name>
<gene>
    <name evidence="1" type="ORF">ACJ73_08680</name>
</gene>
<accession>A0A1J9QFH6</accession>
<dbReference type="InterPro" id="IPR011009">
    <property type="entry name" value="Kinase-like_dom_sf"/>
</dbReference>
<dbReference type="OrthoDB" id="2906425at2759"/>
<organism evidence="1 2">
    <name type="scientific">Blastomyces percursus</name>
    <dbReference type="NCBI Taxonomy" id="1658174"/>
    <lineage>
        <taxon>Eukaryota</taxon>
        <taxon>Fungi</taxon>
        <taxon>Dikarya</taxon>
        <taxon>Ascomycota</taxon>
        <taxon>Pezizomycotina</taxon>
        <taxon>Eurotiomycetes</taxon>
        <taxon>Eurotiomycetidae</taxon>
        <taxon>Onygenales</taxon>
        <taxon>Ajellomycetaceae</taxon>
        <taxon>Blastomyces</taxon>
    </lineage>
</organism>
<dbReference type="Proteomes" id="UP000242791">
    <property type="component" value="Unassembled WGS sequence"/>
</dbReference>
<evidence type="ECO:0000313" key="2">
    <source>
        <dbReference type="Proteomes" id="UP000242791"/>
    </source>
</evidence>
<proteinExistence type="predicted"/>
<evidence type="ECO:0000313" key="1">
    <source>
        <dbReference type="EMBL" id="OJD18931.1"/>
    </source>
</evidence>
<keyword evidence="2" id="KW-1185">Reference proteome</keyword>
<dbReference type="SUPFAM" id="SSF56112">
    <property type="entry name" value="Protein kinase-like (PK-like)"/>
    <property type="match status" value="1"/>
</dbReference>
<dbReference type="AlphaFoldDB" id="A0A1J9QFH6"/>
<dbReference type="EMBL" id="LGTZ01002130">
    <property type="protein sequence ID" value="OJD18931.1"/>
    <property type="molecule type" value="Genomic_DNA"/>
</dbReference>
<protein>
    <submittedName>
        <fullName evidence="1">Uncharacterized protein</fullName>
    </submittedName>
</protein>
<sequence>MTFHLHMKISMWARLISNWIKHSSELRLMRRKDVMTVLSKQGGRLVLERDYSYVSKGGTAVRRFEIEAMKLVAKRTSVPLPEVIYSLISDRSGEIGMTTIPGTTLESLWDKLNRETKKSICHETWDQIAKLREIPQPPALRQFFQCLADGSPTLDL</sequence>
<comment type="caution">
    <text evidence="1">The sequence shown here is derived from an EMBL/GenBank/DDBJ whole genome shotgun (WGS) entry which is preliminary data.</text>
</comment>
<reference evidence="1 2" key="1">
    <citation type="submission" date="2015-08" db="EMBL/GenBank/DDBJ databases">
        <title>Emmonsia species relationships and genome sequence.</title>
        <authorList>
            <person name="Cuomo C.A."/>
            <person name="Schwartz I.S."/>
            <person name="Kenyon C."/>
            <person name="De Hoog G.S."/>
            <person name="Govender N.P."/>
            <person name="Botha A."/>
            <person name="Moreno L."/>
            <person name="De Vries M."/>
            <person name="Munoz J.F."/>
            <person name="Stielow J.B."/>
        </authorList>
    </citation>
    <scope>NUCLEOTIDE SEQUENCE [LARGE SCALE GENOMIC DNA]</scope>
    <source>
        <strain evidence="1 2">EI222</strain>
    </source>
</reference>
<dbReference type="VEuPathDB" id="FungiDB:ACJ73_08680"/>